<organism evidence="1 2">
    <name type="scientific">Candidatus Liberibacter europaeus</name>
    <dbReference type="NCBI Taxonomy" id="744859"/>
    <lineage>
        <taxon>Bacteria</taxon>
        <taxon>Pseudomonadati</taxon>
        <taxon>Pseudomonadota</taxon>
        <taxon>Alphaproteobacteria</taxon>
        <taxon>Hyphomicrobiales</taxon>
        <taxon>Rhizobiaceae</taxon>
        <taxon>Liberibacter</taxon>
    </lineage>
</organism>
<gene>
    <name evidence="1" type="ORF">C4617_03235</name>
</gene>
<sequence length="87" mass="10171">MHHIKTLDTNELALLVTRMRMEKGINATNVKNATKNSPPQHFFTRIQAKVKRIISFLTQFFTVPKRYLSQFSKGLNVLLMNNRLVRN</sequence>
<evidence type="ECO:0000313" key="2">
    <source>
        <dbReference type="Proteomes" id="UP000240811"/>
    </source>
</evidence>
<protein>
    <submittedName>
        <fullName evidence="1">Uncharacterized protein</fullName>
    </submittedName>
</protein>
<reference evidence="2" key="1">
    <citation type="submission" date="2018-02" db="EMBL/GenBank/DDBJ databases">
        <title>Genome sequence of Candidatus Liberibacter europaeus.</title>
        <authorList>
            <person name="Frampton R.A."/>
            <person name="Thompson S.M."/>
            <person name="David C."/>
            <person name="Addison S.M."/>
            <person name="Smith G.R."/>
        </authorList>
    </citation>
    <scope>NUCLEOTIDE SEQUENCE [LARGE SCALE GENOMIC DNA]</scope>
</reference>
<proteinExistence type="predicted"/>
<dbReference type="Proteomes" id="UP000240811">
    <property type="component" value="Unassembled WGS sequence"/>
</dbReference>
<name>A0A2T4VYH6_9HYPH</name>
<dbReference type="EMBL" id="PSQJ01000002">
    <property type="protein sequence ID" value="PTL86821.1"/>
    <property type="molecule type" value="Genomic_DNA"/>
</dbReference>
<comment type="caution">
    <text evidence="1">The sequence shown here is derived from an EMBL/GenBank/DDBJ whole genome shotgun (WGS) entry which is preliminary data.</text>
</comment>
<dbReference type="AlphaFoldDB" id="A0A2T4VYH6"/>
<evidence type="ECO:0000313" key="1">
    <source>
        <dbReference type="EMBL" id="PTL86821.1"/>
    </source>
</evidence>
<accession>A0A2T4VYH6</accession>